<comment type="caution">
    <text evidence="5">The sequence shown here is derived from an EMBL/GenBank/DDBJ whole genome shotgun (WGS) entry which is preliminary data.</text>
</comment>
<keyword evidence="3" id="KW-0732">Signal</keyword>
<dbReference type="Proteomes" id="UP001632038">
    <property type="component" value="Unassembled WGS sequence"/>
</dbReference>
<feature type="compositionally biased region" description="Polar residues" evidence="2">
    <location>
        <begin position="359"/>
        <end position="369"/>
    </location>
</feature>
<dbReference type="SMART" id="SM00554">
    <property type="entry name" value="FAS1"/>
    <property type="match status" value="1"/>
</dbReference>
<dbReference type="Gene3D" id="2.30.180.10">
    <property type="entry name" value="FAS1 domain"/>
    <property type="match status" value="1"/>
</dbReference>
<feature type="compositionally biased region" description="Polar residues" evidence="2">
    <location>
        <begin position="339"/>
        <end position="349"/>
    </location>
</feature>
<evidence type="ECO:0000313" key="5">
    <source>
        <dbReference type="EMBL" id="KAL3630530.1"/>
    </source>
</evidence>
<feature type="region of interest" description="Disordered" evidence="2">
    <location>
        <begin position="339"/>
        <end position="385"/>
    </location>
</feature>
<protein>
    <recommendedName>
        <fullName evidence="4">FAS1 domain-containing protein</fullName>
    </recommendedName>
</protein>
<dbReference type="AlphaFoldDB" id="A0ABD3CKT1"/>
<dbReference type="EMBL" id="JAVIJP010000032">
    <property type="protein sequence ID" value="KAL3630530.1"/>
    <property type="molecule type" value="Genomic_DNA"/>
</dbReference>
<evidence type="ECO:0000256" key="3">
    <source>
        <dbReference type="SAM" id="SignalP"/>
    </source>
</evidence>
<dbReference type="InterPro" id="IPR000782">
    <property type="entry name" value="FAS1_domain"/>
</dbReference>
<feature type="signal peptide" evidence="3">
    <location>
        <begin position="1"/>
        <end position="33"/>
    </location>
</feature>
<comment type="similarity">
    <text evidence="1">Belongs to the fasciclin-like AGP family.</text>
</comment>
<accession>A0ABD3CKT1</accession>
<evidence type="ECO:0000313" key="6">
    <source>
        <dbReference type="Proteomes" id="UP001632038"/>
    </source>
</evidence>
<evidence type="ECO:0000259" key="4">
    <source>
        <dbReference type="SMART" id="SM00554"/>
    </source>
</evidence>
<proteinExistence type="inferred from homology"/>
<dbReference type="InterPro" id="IPR052806">
    <property type="entry name" value="Fasciclin-like_AGP"/>
</dbReference>
<feature type="domain" description="FAS1" evidence="4">
    <location>
        <begin position="70"/>
        <end position="183"/>
    </location>
</feature>
<evidence type="ECO:0000256" key="2">
    <source>
        <dbReference type="SAM" id="MobiDB-lite"/>
    </source>
</evidence>
<dbReference type="InterPro" id="IPR036378">
    <property type="entry name" value="FAS1_dom_sf"/>
</dbReference>
<reference evidence="6" key="1">
    <citation type="journal article" date="2024" name="IScience">
        <title>Strigolactones Initiate the Formation of Haustorium-like Structures in Castilleja.</title>
        <authorList>
            <person name="Buerger M."/>
            <person name="Peterson D."/>
            <person name="Chory J."/>
        </authorList>
    </citation>
    <scope>NUCLEOTIDE SEQUENCE [LARGE SCALE GENOMIC DNA]</scope>
</reference>
<dbReference type="PANTHER" id="PTHR33985">
    <property type="entry name" value="OS02G0491300 PROTEIN-RELATED"/>
    <property type="match status" value="1"/>
</dbReference>
<name>A0ABD3CKT1_9LAMI</name>
<dbReference type="SUPFAM" id="SSF82153">
    <property type="entry name" value="FAS1 domain"/>
    <property type="match status" value="1"/>
</dbReference>
<evidence type="ECO:0000256" key="1">
    <source>
        <dbReference type="ARBA" id="ARBA00007843"/>
    </source>
</evidence>
<keyword evidence="6" id="KW-1185">Reference proteome</keyword>
<organism evidence="5 6">
    <name type="scientific">Castilleja foliolosa</name>
    <dbReference type="NCBI Taxonomy" id="1961234"/>
    <lineage>
        <taxon>Eukaryota</taxon>
        <taxon>Viridiplantae</taxon>
        <taxon>Streptophyta</taxon>
        <taxon>Embryophyta</taxon>
        <taxon>Tracheophyta</taxon>
        <taxon>Spermatophyta</taxon>
        <taxon>Magnoliopsida</taxon>
        <taxon>eudicotyledons</taxon>
        <taxon>Gunneridae</taxon>
        <taxon>Pentapetalae</taxon>
        <taxon>asterids</taxon>
        <taxon>lamiids</taxon>
        <taxon>Lamiales</taxon>
        <taxon>Orobanchaceae</taxon>
        <taxon>Pedicularideae</taxon>
        <taxon>Castillejinae</taxon>
        <taxon>Castilleja</taxon>
    </lineage>
</organism>
<feature type="chain" id="PRO_5044875572" description="FAS1 domain-containing protein" evidence="3">
    <location>
        <begin position="34"/>
        <end position="488"/>
    </location>
</feature>
<sequence>MDPHRYSCIKLLTFSLPLLCFLSWSWLAASTAASPPSSAILAADTLRTRGYSLFASMVVSLSTTANFSGTLLAPPDFAFSPTAAKFLNNRRPTPRPSISLLLYHTIRPPLALAWPALSSLDDGYEFHTLYNNNCLYLSRNGGEISISSSPYKNPMVAVKIRQPDLYVDEHLTVHGIDGVLDPSLSVNCNFPNPNPMADDAVPPNVNRAFLDHAIRALRRTGYNVVAAAMGIRSSELLSLTSVTVFAVSDENLFLKPGGFIFNFRHHVVPMRRRFADLAQIGGAPLDTLVPNKTVLIESVDGAVSVDGVAVDETEVYRNRWIVVMSVMASFDDAVLDPQLNPSINGESSPSPAPFPGVTANGNSPNTQPAINPPDASSIGTPSQADSDLDREIYDYAPVTVPTIGSPSPAADEFNETHCDLSTIVSTGVEGGDLLCPVSTVRQLLEMDDDVDESKPSDAYSQVADNLTPSDDVKIAEIVNIADDLFFYF</sequence>
<gene>
    <name evidence="5" type="ORF">CASFOL_023514</name>
</gene>
<dbReference type="PANTHER" id="PTHR33985:SF20">
    <property type="entry name" value="FAS1 DOMAIN-CONTAINING PROTEIN"/>
    <property type="match status" value="1"/>
</dbReference>